<keyword evidence="2" id="KW-1185">Reference proteome</keyword>
<evidence type="ECO:0000313" key="1">
    <source>
        <dbReference type="EMBL" id="PHH75735.1"/>
    </source>
</evidence>
<proteinExistence type="predicted"/>
<organism evidence="1 2">
    <name type="scientific">Ophiocordyceps camponoti-rufipedis</name>
    <dbReference type="NCBI Taxonomy" id="2004952"/>
    <lineage>
        <taxon>Eukaryota</taxon>
        <taxon>Fungi</taxon>
        <taxon>Dikarya</taxon>
        <taxon>Ascomycota</taxon>
        <taxon>Pezizomycotina</taxon>
        <taxon>Sordariomycetes</taxon>
        <taxon>Hypocreomycetidae</taxon>
        <taxon>Hypocreales</taxon>
        <taxon>Ophiocordycipitaceae</taxon>
        <taxon>Ophiocordyceps</taxon>
    </lineage>
</organism>
<comment type="caution">
    <text evidence="1">The sequence shown here is derived from an EMBL/GenBank/DDBJ whole genome shotgun (WGS) entry which is preliminary data.</text>
</comment>
<reference evidence="1 2" key="1">
    <citation type="submission" date="2017-06" db="EMBL/GenBank/DDBJ databases">
        <title>Ant-infecting Ophiocordyceps genomes reveal a high diversity of potential behavioral manipulation genes and a possible major role for enterotoxins.</title>
        <authorList>
            <person name="De Bekker C."/>
            <person name="Evans H.C."/>
            <person name="Brachmann A."/>
            <person name="Hughes D.P."/>
        </authorList>
    </citation>
    <scope>NUCLEOTIDE SEQUENCE [LARGE SCALE GENOMIC DNA]</scope>
    <source>
        <strain evidence="1 2">Map16</strain>
    </source>
</reference>
<name>A0A2C5Z1P3_9HYPO</name>
<evidence type="ECO:0000313" key="2">
    <source>
        <dbReference type="Proteomes" id="UP000226431"/>
    </source>
</evidence>
<sequence>MMRLRGSQSKRLSIPLRQFEMAFTARMAIAQHPPNDTIQTHNPANTNKAWAAGLDNLGVLRVHTSIAPATGEIEADFEGAFAPELADDRVRLDSEAHEGRARTWVMTSESDVEHWFNTDVAGPVLEAFTKRPHIWQPGAGRTENRRFKMASVRDDIAKHPENETMQNYDLAMLQVNQNKPPNRGRELYSIDSAFFTRTPNGEKVMLAIGEMKRRILVFEDWQDGDISGSPLQVRLSQELRGYAVKYRCPQVFAFDGHTFGVRQHEWPSLRKWGSAILVRFRNETTCISHLYAQAVGRMA</sequence>
<dbReference type="OrthoDB" id="5237031at2759"/>
<dbReference type="EMBL" id="NJES01000200">
    <property type="protein sequence ID" value="PHH75735.1"/>
    <property type="molecule type" value="Genomic_DNA"/>
</dbReference>
<dbReference type="AlphaFoldDB" id="A0A2C5Z1P3"/>
<dbReference type="Proteomes" id="UP000226431">
    <property type="component" value="Unassembled WGS sequence"/>
</dbReference>
<gene>
    <name evidence="1" type="ORF">CDD80_2156</name>
</gene>
<accession>A0A2C5Z1P3</accession>
<protein>
    <submittedName>
        <fullName evidence="1">Uncharacterized protein</fullName>
    </submittedName>
</protein>